<evidence type="ECO:0000313" key="2">
    <source>
        <dbReference type="EMBL" id="MFH6984544.1"/>
    </source>
</evidence>
<proteinExistence type="predicted"/>
<feature type="domain" description="SiaC family regulatory phosphoprotein" evidence="1">
    <location>
        <begin position="27"/>
        <end position="139"/>
    </location>
</feature>
<sequence length="142" mass="16391">MITHYATDTTHLHGFIPKWTSNLMLDSTGTTPFVSYDKETKFLIIKGHASDPHIQEFFDSIFSAVKRDTVDSKNLRVYFYFKSMNTGTVRVLFDLFKYLRVRVAAGTKVQVVWGADACDHEMMETGRELSELYDLNFRYLAA</sequence>
<protein>
    <submittedName>
        <fullName evidence="2">SiaC family regulatory phosphoprotein</fullName>
    </submittedName>
</protein>
<dbReference type="Pfam" id="PF09345">
    <property type="entry name" value="SiaC"/>
    <property type="match status" value="1"/>
</dbReference>
<comment type="caution">
    <text evidence="2">The sequence shown here is derived from an EMBL/GenBank/DDBJ whole genome shotgun (WGS) entry which is preliminary data.</text>
</comment>
<organism evidence="2 3">
    <name type="scientific">Marinoscillum luteum</name>
    <dbReference type="NCBI Taxonomy" id="861051"/>
    <lineage>
        <taxon>Bacteria</taxon>
        <taxon>Pseudomonadati</taxon>
        <taxon>Bacteroidota</taxon>
        <taxon>Cytophagia</taxon>
        <taxon>Cytophagales</taxon>
        <taxon>Reichenbachiellaceae</taxon>
        <taxon>Marinoscillum</taxon>
    </lineage>
</organism>
<dbReference type="RefSeq" id="WP_395417926.1">
    <property type="nucleotide sequence ID" value="NZ_JBIPKE010000018.1"/>
</dbReference>
<dbReference type="Proteomes" id="UP001610063">
    <property type="component" value="Unassembled WGS sequence"/>
</dbReference>
<evidence type="ECO:0000259" key="1">
    <source>
        <dbReference type="Pfam" id="PF09345"/>
    </source>
</evidence>
<dbReference type="InterPro" id="IPR018530">
    <property type="entry name" value="SiaC"/>
</dbReference>
<name>A0ABW7NDH7_9BACT</name>
<reference evidence="2 3" key="1">
    <citation type="journal article" date="2013" name="Int. J. Syst. Evol. Microbiol.">
        <title>Marinoscillum luteum sp. nov., isolated from marine sediment.</title>
        <authorList>
            <person name="Cha I.T."/>
            <person name="Park S.J."/>
            <person name="Kim S.J."/>
            <person name="Kim J.G."/>
            <person name="Jung M.Y."/>
            <person name="Shin K.S."/>
            <person name="Kwon K.K."/>
            <person name="Yang S.H."/>
            <person name="Seo Y.S."/>
            <person name="Rhee S.K."/>
        </authorList>
    </citation>
    <scope>NUCLEOTIDE SEQUENCE [LARGE SCALE GENOMIC DNA]</scope>
    <source>
        <strain evidence="2 3">KCTC 23939</strain>
    </source>
</reference>
<gene>
    <name evidence="2" type="ORF">ACHKAR_13910</name>
</gene>
<dbReference type="EMBL" id="JBIPKE010000018">
    <property type="protein sequence ID" value="MFH6984544.1"/>
    <property type="molecule type" value="Genomic_DNA"/>
</dbReference>
<evidence type="ECO:0000313" key="3">
    <source>
        <dbReference type="Proteomes" id="UP001610063"/>
    </source>
</evidence>
<accession>A0ABW7NDH7</accession>
<keyword evidence="3" id="KW-1185">Reference proteome</keyword>